<dbReference type="SUPFAM" id="SSF57783">
    <property type="entry name" value="Zinc beta-ribbon"/>
    <property type="match status" value="1"/>
</dbReference>
<name>A0A1F5Z1D8_9BACT</name>
<dbReference type="InterPro" id="IPR050219">
    <property type="entry name" value="DnaG_primase"/>
</dbReference>
<comment type="cofactor">
    <cofactor evidence="13 14">
        <name>Zn(2+)</name>
        <dbReference type="ChEBI" id="CHEBI:29105"/>
    </cofactor>
    <text evidence="13 14">Binds 1 zinc ion per monomer.</text>
</comment>
<dbReference type="HAMAP" id="MF_00974">
    <property type="entry name" value="DNA_primase_DnaG"/>
    <property type="match status" value="1"/>
</dbReference>
<organism evidence="16 17">
    <name type="scientific">Candidatus Gottesmanbacteria bacterium RIFCSPHIGHO2_01_FULL_40_15</name>
    <dbReference type="NCBI Taxonomy" id="1798376"/>
    <lineage>
        <taxon>Bacteria</taxon>
        <taxon>Candidatus Gottesmaniibacteriota</taxon>
    </lineage>
</organism>
<evidence type="ECO:0000256" key="14">
    <source>
        <dbReference type="PIRSR" id="PIRSR002811-1"/>
    </source>
</evidence>
<dbReference type="Proteomes" id="UP000177354">
    <property type="component" value="Unassembled WGS sequence"/>
</dbReference>
<reference evidence="16 17" key="1">
    <citation type="journal article" date="2016" name="Nat. Commun.">
        <title>Thousands of microbial genomes shed light on interconnected biogeochemical processes in an aquifer system.</title>
        <authorList>
            <person name="Anantharaman K."/>
            <person name="Brown C.T."/>
            <person name="Hug L.A."/>
            <person name="Sharon I."/>
            <person name="Castelle C.J."/>
            <person name="Probst A.J."/>
            <person name="Thomas B.C."/>
            <person name="Singh A."/>
            <person name="Wilkins M.J."/>
            <person name="Karaoz U."/>
            <person name="Brodie E.L."/>
            <person name="Williams K.H."/>
            <person name="Hubbard S.S."/>
            <person name="Banfield J.F."/>
        </authorList>
    </citation>
    <scope>NUCLEOTIDE SEQUENCE [LARGE SCALE GENOMIC DNA]</scope>
</reference>
<evidence type="ECO:0000259" key="15">
    <source>
        <dbReference type="PROSITE" id="PS50880"/>
    </source>
</evidence>
<evidence type="ECO:0000256" key="2">
    <source>
        <dbReference type="ARBA" id="ARBA00022515"/>
    </source>
</evidence>
<dbReference type="NCBIfam" id="TIGR01391">
    <property type="entry name" value="dnaG"/>
    <property type="match status" value="1"/>
</dbReference>
<dbReference type="InterPro" id="IPR034151">
    <property type="entry name" value="TOPRIM_DnaG_bac"/>
</dbReference>
<comment type="caution">
    <text evidence="16">The sequence shown here is derived from an EMBL/GenBank/DDBJ whole genome shotgun (WGS) entry which is preliminary data.</text>
</comment>
<dbReference type="InterPro" id="IPR013264">
    <property type="entry name" value="DNAG_N"/>
</dbReference>
<keyword evidence="10 12" id="KW-0238">DNA-binding</keyword>
<dbReference type="PANTHER" id="PTHR30313:SF2">
    <property type="entry name" value="DNA PRIMASE"/>
    <property type="match status" value="1"/>
</dbReference>
<dbReference type="Pfam" id="PF13155">
    <property type="entry name" value="Toprim_2"/>
    <property type="match status" value="1"/>
</dbReference>
<keyword evidence="2 12" id="KW-0639">Primosome</keyword>
<dbReference type="Gene3D" id="3.90.980.10">
    <property type="entry name" value="DNA primase, catalytic core, N-terminal domain"/>
    <property type="match status" value="1"/>
</dbReference>
<dbReference type="GO" id="GO:0003677">
    <property type="term" value="F:DNA binding"/>
    <property type="evidence" value="ECO:0007669"/>
    <property type="project" value="UniProtKB-KW"/>
</dbReference>
<dbReference type="InterPro" id="IPR019475">
    <property type="entry name" value="DNA_primase_DnaB-bd"/>
</dbReference>
<dbReference type="GO" id="GO:0003899">
    <property type="term" value="F:DNA-directed RNA polymerase activity"/>
    <property type="evidence" value="ECO:0007669"/>
    <property type="project" value="UniProtKB-UniRule"/>
</dbReference>
<feature type="domain" description="Toprim" evidence="15">
    <location>
        <begin position="259"/>
        <end position="340"/>
    </location>
</feature>
<dbReference type="Gene3D" id="3.90.580.10">
    <property type="entry name" value="Zinc finger, CHC2-type domain"/>
    <property type="match status" value="1"/>
</dbReference>
<evidence type="ECO:0000256" key="4">
    <source>
        <dbReference type="ARBA" id="ARBA00022695"/>
    </source>
</evidence>
<gene>
    <name evidence="12" type="primary">dnaG</name>
    <name evidence="16" type="ORF">A2777_02550</name>
</gene>
<evidence type="ECO:0000313" key="16">
    <source>
        <dbReference type="EMBL" id="OGG05997.1"/>
    </source>
</evidence>
<dbReference type="InterPro" id="IPR002694">
    <property type="entry name" value="Znf_CHC2"/>
</dbReference>
<evidence type="ECO:0000256" key="5">
    <source>
        <dbReference type="ARBA" id="ARBA00022705"/>
    </source>
</evidence>
<dbReference type="EC" id="2.7.7.101" evidence="12"/>
<dbReference type="SMART" id="SM00400">
    <property type="entry name" value="ZnF_CHCC"/>
    <property type="match status" value="1"/>
</dbReference>
<dbReference type="FunFam" id="3.90.580.10:FF:000001">
    <property type="entry name" value="DNA primase"/>
    <property type="match status" value="1"/>
</dbReference>
<comment type="function">
    <text evidence="12 13">RNA polymerase that catalyzes the synthesis of short RNA molecules used as primers for DNA polymerase during DNA replication.</text>
</comment>
<keyword evidence="7 14" id="KW-0863">Zinc-finger</keyword>
<dbReference type="GO" id="GO:1990077">
    <property type="term" value="C:primosome complex"/>
    <property type="evidence" value="ECO:0007669"/>
    <property type="project" value="UniProtKB-KW"/>
</dbReference>
<dbReference type="InterPro" id="IPR006171">
    <property type="entry name" value="TOPRIM_dom"/>
</dbReference>
<evidence type="ECO:0000256" key="8">
    <source>
        <dbReference type="ARBA" id="ARBA00022833"/>
    </source>
</evidence>
<evidence type="ECO:0000256" key="9">
    <source>
        <dbReference type="ARBA" id="ARBA00022842"/>
    </source>
</evidence>
<dbReference type="GO" id="GO:0000428">
    <property type="term" value="C:DNA-directed RNA polymerase complex"/>
    <property type="evidence" value="ECO:0007669"/>
    <property type="project" value="UniProtKB-KW"/>
</dbReference>
<dbReference type="SMART" id="SM00493">
    <property type="entry name" value="TOPRIM"/>
    <property type="match status" value="1"/>
</dbReference>
<dbReference type="Pfam" id="PF01807">
    <property type="entry name" value="Zn_ribbon_DnaG"/>
    <property type="match status" value="1"/>
</dbReference>
<keyword evidence="9" id="KW-0460">Magnesium</keyword>
<dbReference type="Pfam" id="PF08275">
    <property type="entry name" value="DNAG_N"/>
    <property type="match status" value="1"/>
</dbReference>
<dbReference type="EMBL" id="MFJF01000020">
    <property type="protein sequence ID" value="OGG05997.1"/>
    <property type="molecule type" value="Genomic_DNA"/>
</dbReference>
<dbReference type="SUPFAM" id="SSF56731">
    <property type="entry name" value="DNA primase core"/>
    <property type="match status" value="1"/>
</dbReference>
<dbReference type="GO" id="GO:0008270">
    <property type="term" value="F:zinc ion binding"/>
    <property type="evidence" value="ECO:0007669"/>
    <property type="project" value="UniProtKB-KW"/>
</dbReference>
<dbReference type="GO" id="GO:0005737">
    <property type="term" value="C:cytoplasm"/>
    <property type="evidence" value="ECO:0007669"/>
    <property type="project" value="TreeGrafter"/>
</dbReference>
<keyword evidence="1 12" id="KW-0240">DNA-directed RNA polymerase</keyword>
<evidence type="ECO:0000256" key="1">
    <source>
        <dbReference type="ARBA" id="ARBA00022478"/>
    </source>
</evidence>
<accession>A0A1F5Z1D8</accession>
<comment type="caution">
    <text evidence="12">Lacks conserved residue(s) required for the propagation of feature annotation.</text>
</comment>
<dbReference type="AlphaFoldDB" id="A0A1F5Z1D8"/>
<keyword evidence="6 13" id="KW-0479">Metal-binding</keyword>
<dbReference type="InterPro" id="IPR016136">
    <property type="entry name" value="DNA_helicase_N/primase_C"/>
</dbReference>
<evidence type="ECO:0000256" key="3">
    <source>
        <dbReference type="ARBA" id="ARBA00022679"/>
    </source>
</evidence>
<protein>
    <recommendedName>
        <fullName evidence="12 13">DNA primase</fullName>
        <ecNumber evidence="12">2.7.7.101</ecNumber>
    </recommendedName>
</protein>
<dbReference type="Pfam" id="PF10410">
    <property type="entry name" value="DnaB_bind"/>
    <property type="match status" value="1"/>
</dbReference>
<keyword evidence="3 12" id="KW-0808">Transferase</keyword>
<dbReference type="CDD" id="cd03364">
    <property type="entry name" value="TOPRIM_DnaG_primases"/>
    <property type="match status" value="1"/>
</dbReference>
<dbReference type="Gene3D" id="1.10.860.10">
    <property type="entry name" value="DNAb Helicase, Chain A"/>
    <property type="match status" value="1"/>
</dbReference>
<evidence type="ECO:0000256" key="13">
    <source>
        <dbReference type="PIRNR" id="PIRNR002811"/>
    </source>
</evidence>
<dbReference type="PIRSF" id="PIRSF002811">
    <property type="entry name" value="DnaG"/>
    <property type="match status" value="1"/>
</dbReference>
<dbReference type="PANTHER" id="PTHR30313">
    <property type="entry name" value="DNA PRIMASE"/>
    <property type="match status" value="1"/>
</dbReference>
<keyword evidence="11 12" id="KW-0804">Transcription</keyword>
<comment type="similarity">
    <text evidence="12 13">Belongs to the DnaG primase family.</text>
</comment>
<evidence type="ECO:0000256" key="6">
    <source>
        <dbReference type="ARBA" id="ARBA00022723"/>
    </source>
</evidence>
<keyword evidence="8 13" id="KW-0862">Zinc</keyword>
<dbReference type="InterPro" id="IPR037068">
    <property type="entry name" value="DNA_primase_core_N_sf"/>
</dbReference>
<dbReference type="PROSITE" id="PS50880">
    <property type="entry name" value="TOPRIM"/>
    <property type="match status" value="1"/>
</dbReference>
<keyword evidence="5 12" id="KW-0235">DNA replication</keyword>
<keyword evidence="4 12" id="KW-0548">Nucleotidyltransferase</keyword>
<evidence type="ECO:0000256" key="10">
    <source>
        <dbReference type="ARBA" id="ARBA00023125"/>
    </source>
</evidence>
<comment type="subunit">
    <text evidence="12">Monomer. Interacts with DnaB.</text>
</comment>
<evidence type="ECO:0000256" key="7">
    <source>
        <dbReference type="ARBA" id="ARBA00022771"/>
    </source>
</evidence>
<dbReference type="InterPro" id="IPR036977">
    <property type="entry name" value="DNA_primase_Znf_CHC2"/>
</dbReference>
<proteinExistence type="inferred from homology"/>
<feature type="zinc finger region" description="CHC2-type" evidence="14">
    <location>
        <begin position="34"/>
        <end position="59"/>
    </location>
</feature>
<dbReference type="InterPro" id="IPR006295">
    <property type="entry name" value="DNA_primase_DnaG"/>
</dbReference>
<evidence type="ECO:0000256" key="11">
    <source>
        <dbReference type="ARBA" id="ARBA00023163"/>
    </source>
</evidence>
<dbReference type="GO" id="GO:0006269">
    <property type="term" value="P:DNA replication, synthesis of primer"/>
    <property type="evidence" value="ECO:0007669"/>
    <property type="project" value="UniProtKB-UniRule"/>
</dbReference>
<dbReference type="Gene3D" id="3.40.1360.10">
    <property type="match status" value="1"/>
</dbReference>
<sequence>MTDVELIKSKIDIVQFISDYIPLKKAGRNFKAICPFHSEKTPSFMVSPERQSWHCFGACSTGGDVVTFYQKWENIDFLEALKTLAEKTGIVLKKYTPAKDTLLKEKLLGINLLAGDYYHYLLTEHQIGSRARSYLEKRKINKDIIKNFMLGYAPASWDSLSRFFTKKNYSPFDLEAAGLLIKSEKGKYYDRFRGRLMFTLKDHRGRTVGFSGRLLPTGSASDANKPAAKYINTPETPVYIKGNCLYGLDVTRDSIKKNGFAVIVEGEFDFLSSYQAGITNIVAIKGTALTENQILLLKRFTDVVLLSLDSDIAGNEAAKRGIEIAENNGLTVKIVKLLKGKDPAECIEHGVHYWKKSVAGSVPVYDFIIDSAFNRYDANDITGKKKISDEVIPFIAKIQNPIVFSHYVKKMAKDLGVTEESIETAVDLVLKKKSPSKTLPVNGNVNKDRIELLEEHLLSLILQSKDVKEAFDSAVKVVRPDDFSIPVVKTIMSLLSDFLIAKDKFDINLFNKLITPEIAAVFDRIYMVDLGKFGSDLTLLKKELHKTSGEIKKASLRRTISLLSTQINTAEKEERFTDAQKLNRIVKDTIDQLKKFEI</sequence>
<evidence type="ECO:0000256" key="12">
    <source>
        <dbReference type="HAMAP-Rule" id="MF_00974"/>
    </source>
</evidence>
<dbReference type="InterPro" id="IPR030846">
    <property type="entry name" value="DnaG_bac"/>
</dbReference>
<evidence type="ECO:0000313" key="17">
    <source>
        <dbReference type="Proteomes" id="UP000177354"/>
    </source>
</evidence>
<comment type="catalytic activity">
    <reaction evidence="12">
        <text>ssDNA + n NTP = ssDNA/pppN(pN)n-1 hybrid + (n-1) diphosphate.</text>
        <dbReference type="EC" id="2.7.7.101"/>
    </reaction>
</comment>